<comment type="similarity">
    <text evidence="6">Belongs to the FtsA/MreB family.</text>
</comment>
<dbReference type="InterPro" id="IPR004753">
    <property type="entry name" value="MreB"/>
</dbReference>
<dbReference type="PANTHER" id="PTHR42749">
    <property type="entry name" value="CELL SHAPE-DETERMINING PROTEIN MREB"/>
    <property type="match status" value="1"/>
</dbReference>
<dbReference type="SUPFAM" id="SSF53067">
    <property type="entry name" value="Actin-like ATPase domain"/>
    <property type="match status" value="1"/>
</dbReference>
<dbReference type="CDD" id="cd10225">
    <property type="entry name" value="ASKHA_NBD_MreB-like"/>
    <property type="match status" value="1"/>
</dbReference>
<keyword evidence="2" id="KW-0963">Cytoplasm</keyword>
<dbReference type="NCBIfam" id="NF010539">
    <property type="entry name" value="PRK13927.1"/>
    <property type="match status" value="1"/>
</dbReference>
<dbReference type="PRINTS" id="PR01652">
    <property type="entry name" value="SHAPEPROTEIN"/>
</dbReference>
<evidence type="ECO:0000256" key="5">
    <source>
        <dbReference type="ARBA" id="ARBA00022960"/>
    </source>
</evidence>
<dbReference type="GO" id="GO:0005524">
    <property type="term" value="F:ATP binding"/>
    <property type="evidence" value="ECO:0007669"/>
    <property type="project" value="UniProtKB-KW"/>
</dbReference>
<evidence type="ECO:0000256" key="3">
    <source>
        <dbReference type="ARBA" id="ARBA00022741"/>
    </source>
</evidence>
<keyword evidence="5" id="KW-0133">Cell shape</keyword>
<organism evidence="7 8">
    <name type="scientific">SAR324 cluster bacterium</name>
    <dbReference type="NCBI Taxonomy" id="2024889"/>
    <lineage>
        <taxon>Bacteria</taxon>
        <taxon>Deltaproteobacteria</taxon>
        <taxon>SAR324 cluster</taxon>
    </lineage>
</organism>
<proteinExistence type="inferred from homology"/>
<evidence type="ECO:0000256" key="4">
    <source>
        <dbReference type="ARBA" id="ARBA00022840"/>
    </source>
</evidence>
<keyword evidence="3" id="KW-0547">Nucleotide-binding</keyword>
<comment type="subcellular location">
    <subcellularLocation>
        <location evidence="1">Cytoplasm</location>
    </subcellularLocation>
</comment>
<name>A0A7X9FT30_9DELT</name>
<evidence type="ECO:0000256" key="6">
    <source>
        <dbReference type="ARBA" id="ARBA00023458"/>
    </source>
</evidence>
<dbReference type="InterPro" id="IPR043129">
    <property type="entry name" value="ATPase_NBD"/>
</dbReference>
<evidence type="ECO:0000256" key="1">
    <source>
        <dbReference type="ARBA" id="ARBA00004496"/>
    </source>
</evidence>
<dbReference type="GO" id="GO:0000902">
    <property type="term" value="P:cell morphogenesis"/>
    <property type="evidence" value="ECO:0007669"/>
    <property type="project" value="InterPro"/>
</dbReference>
<dbReference type="EMBL" id="JAAZON010000427">
    <property type="protein sequence ID" value="NMC63386.1"/>
    <property type="molecule type" value="Genomic_DNA"/>
</dbReference>
<reference evidence="7 8" key="1">
    <citation type="journal article" date="2020" name="Biotechnol. Biofuels">
        <title>New insights from the biogas microbiome by comprehensive genome-resolved metagenomics of nearly 1600 species originating from multiple anaerobic digesters.</title>
        <authorList>
            <person name="Campanaro S."/>
            <person name="Treu L."/>
            <person name="Rodriguez-R L.M."/>
            <person name="Kovalovszki A."/>
            <person name="Ziels R.M."/>
            <person name="Maus I."/>
            <person name="Zhu X."/>
            <person name="Kougias P.G."/>
            <person name="Basile A."/>
            <person name="Luo G."/>
            <person name="Schluter A."/>
            <person name="Konstantinidis K.T."/>
            <person name="Angelidaki I."/>
        </authorList>
    </citation>
    <scope>NUCLEOTIDE SEQUENCE [LARGE SCALE GENOMIC DNA]</scope>
    <source>
        <strain evidence="7">AS27yjCOA_65</strain>
    </source>
</reference>
<accession>A0A7X9FT30</accession>
<dbReference type="GO" id="GO:0005737">
    <property type="term" value="C:cytoplasm"/>
    <property type="evidence" value="ECO:0007669"/>
    <property type="project" value="UniProtKB-SubCell"/>
</dbReference>
<gene>
    <name evidence="7" type="primary">mreB</name>
    <name evidence="7" type="ORF">GYA55_09505</name>
</gene>
<dbReference type="AlphaFoldDB" id="A0A7X9FT30"/>
<dbReference type="Gene3D" id="3.30.420.40">
    <property type="match status" value="3"/>
</dbReference>
<evidence type="ECO:0000313" key="7">
    <source>
        <dbReference type="EMBL" id="NMC63386.1"/>
    </source>
</evidence>
<comment type="caution">
    <text evidence="7">The sequence shown here is derived from an EMBL/GenBank/DDBJ whole genome shotgun (WGS) entry which is preliminary data.</text>
</comment>
<dbReference type="InterPro" id="IPR056546">
    <property type="entry name" value="MreB_MamK-like"/>
</dbReference>
<dbReference type="Pfam" id="PF06723">
    <property type="entry name" value="MreB_Mbl"/>
    <property type="match status" value="1"/>
</dbReference>
<sequence>KPRLIVGVPSHITEVEKRAIREAVEGYAREVKLIDEAMAAAIGSGLPVTEATANMIVDIGGGTTDVAVVSLKDIVYSVSVREGGDAMDEAIINFLRRRHHMLIGESTAELIKKTIGCAHSDFDRQEIEVRGRSLISGAPAGVMVRGIEVREAIDEVVSLILSAIKQALENTPPELSGDIISNGIVLAGGGALLKGIDKYFSQELRIEVSISDDPLSAVVKGAGMVLDDSDTYKGVWS</sequence>
<dbReference type="PANTHER" id="PTHR42749:SF1">
    <property type="entry name" value="CELL SHAPE-DETERMINING PROTEIN MREB"/>
    <property type="match status" value="1"/>
</dbReference>
<dbReference type="Proteomes" id="UP000524246">
    <property type="component" value="Unassembled WGS sequence"/>
</dbReference>
<feature type="non-terminal residue" evidence="7">
    <location>
        <position position="1"/>
    </location>
</feature>
<protein>
    <submittedName>
        <fullName evidence="7">Rod shape-determining protein MreB</fullName>
    </submittedName>
</protein>
<evidence type="ECO:0000313" key="8">
    <source>
        <dbReference type="Proteomes" id="UP000524246"/>
    </source>
</evidence>
<dbReference type="GO" id="GO:0008360">
    <property type="term" value="P:regulation of cell shape"/>
    <property type="evidence" value="ECO:0007669"/>
    <property type="project" value="UniProtKB-KW"/>
</dbReference>
<evidence type="ECO:0000256" key="2">
    <source>
        <dbReference type="ARBA" id="ARBA00022490"/>
    </source>
</evidence>
<keyword evidence="4" id="KW-0067">ATP-binding</keyword>